<protein>
    <recommendedName>
        <fullName evidence="11">tRNA-splicing ligase RtcB</fullName>
        <ecNumber evidence="4">6.5.1.8</ecNumber>
    </recommendedName>
    <alternativeName>
        <fullName evidence="10">3'-phosphate/5'-hydroxy nucleic acid ligase</fullName>
    </alternativeName>
</protein>
<evidence type="ECO:0000256" key="8">
    <source>
        <dbReference type="ARBA" id="ARBA00023134"/>
    </source>
</evidence>
<name>A0A075FZR1_9ARCH</name>
<organism evidence="16">
    <name type="scientific">uncultured marine thaumarchaeote AD1000_88_A06</name>
    <dbReference type="NCBI Taxonomy" id="1455945"/>
    <lineage>
        <taxon>Archaea</taxon>
        <taxon>Nitrososphaerota</taxon>
        <taxon>environmental samples</taxon>
    </lineage>
</organism>
<keyword evidence="8 15" id="KW-0342">GTP-binding</keyword>
<keyword evidence="7 15" id="KW-0547">Nucleotide-binding</keyword>
<proteinExistence type="inferred from homology"/>
<comment type="catalytic activity">
    <reaction evidence="14">
        <text>a 3'-end 2',3'-cyclophospho-ribonucleotide-RNA + a 5'-end dephospho-ribonucleoside-RNA + GTP + H2O = a ribonucleotidyl-ribonucleotide-RNA + GMP + diphosphate + H(+)</text>
        <dbReference type="Rhea" id="RHEA:68080"/>
        <dbReference type="Rhea" id="RHEA-COMP:10464"/>
        <dbReference type="Rhea" id="RHEA-COMP:13936"/>
        <dbReference type="Rhea" id="RHEA-COMP:17355"/>
        <dbReference type="ChEBI" id="CHEBI:15377"/>
        <dbReference type="ChEBI" id="CHEBI:15378"/>
        <dbReference type="ChEBI" id="CHEBI:33019"/>
        <dbReference type="ChEBI" id="CHEBI:37565"/>
        <dbReference type="ChEBI" id="CHEBI:58115"/>
        <dbReference type="ChEBI" id="CHEBI:83064"/>
        <dbReference type="ChEBI" id="CHEBI:138284"/>
        <dbReference type="ChEBI" id="CHEBI:173118"/>
        <dbReference type="EC" id="6.5.1.8"/>
    </reaction>
</comment>
<comment type="function">
    <text evidence="12">Essential for tRNA splicing and maturation. Acts by directly joining spliced tRNA halves to mature-sized tRNAs. Joins RNA with 2',3'-cyclic-phosphate or 3'-phosphate ends to RNA with 5'-hydroxy ends.</text>
</comment>
<dbReference type="InterPro" id="IPR001233">
    <property type="entry name" value="RtcB"/>
</dbReference>
<evidence type="ECO:0000256" key="11">
    <source>
        <dbReference type="ARBA" id="ARBA00033766"/>
    </source>
</evidence>
<evidence type="ECO:0000256" key="6">
    <source>
        <dbReference type="ARBA" id="ARBA00022723"/>
    </source>
</evidence>
<evidence type="ECO:0000256" key="13">
    <source>
        <dbReference type="ARBA" id="ARBA00047746"/>
    </source>
</evidence>
<keyword evidence="5" id="KW-0436">Ligase</keyword>
<reference evidence="16" key="1">
    <citation type="journal article" date="2014" name="Genome Biol. Evol.">
        <title>Pangenome evidence for extensive interdomain horizontal transfer affecting lineage core and shell genes in uncultured planktonic thaumarchaeota and euryarchaeota.</title>
        <authorList>
            <person name="Deschamps P."/>
            <person name="Zivanovic Y."/>
            <person name="Moreira D."/>
            <person name="Rodriguez-Valera F."/>
            <person name="Lopez-Garcia P."/>
        </authorList>
    </citation>
    <scope>NUCLEOTIDE SEQUENCE</scope>
</reference>
<evidence type="ECO:0000256" key="10">
    <source>
        <dbReference type="ARBA" id="ARBA00030221"/>
    </source>
</evidence>
<keyword evidence="9" id="KW-0464">Manganese</keyword>
<dbReference type="GO" id="GO:0046872">
    <property type="term" value="F:metal ion binding"/>
    <property type="evidence" value="ECO:0007669"/>
    <property type="project" value="UniProtKB-KW"/>
</dbReference>
<comment type="cofactor">
    <cofactor evidence="1">
        <name>Mn(2+)</name>
        <dbReference type="ChEBI" id="CHEBI:29035"/>
    </cofactor>
</comment>
<dbReference type="InterPro" id="IPR036025">
    <property type="entry name" value="RtcB-like_sf"/>
</dbReference>
<dbReference type="EC" id="6.5.1.8" evidence="4"/>
<evidence type="ECO:0000256" key="14">
    <source>
        <dbReference type="ARBA" id="ARBA00049514"/>
    </source>
</evidence>
<dbReference type="GO" id="GO:0006396">
    <property type="term" value="P:RNA processing"/>
    <property type="evidence" value="ECO:0007669"/>
    <property type="project" value="InterPro"/>
</dbReference>
<evidence type="ECO:0000256" key="15">
    <source>
        <dbReference type="PIRSR" id="PIRSR601233-2"/>
    </source>
</evidence>
<dbReference type="SUPFAM" id="SSF103365">
    <property type="entry name" value="Hypothetical protein PH1602"/>
    <property type="match status" value="1"/>
</dbReference>
<dbReference type="EMBL" id="KF900490">
    <property type="protein sequence ID" value="AIE96853.1"/>
    <property type="molecule type" value="Genomic_DNA"/>
</dbReference>
<evidence type="ECO:0000313" key="16">
    <source>
        <dbReference type="EMBL" id="AIE96853.1"/>
    </source>
</evidence>
<evidence type="ECO:0000256" key="12">
    <source>
        <dbReference type="ARBA" id="ARBA00045316"/>
    </source>
</evidence>
<dbReference type="Pfam" id="PF01139">
    <property type="entry name" value="RtcB"/>
    <property type="match status" value="1"/>
</dbReference>
<comment type="catalytic activity">
    <reaction evidence="13">
        <text>a 3'-end 3'-phospho-ribonucleotide-RNA + a 5'-end dephospho-ribonucleoside-RNA + GTP = a ribonucleotidyl-ribonucleotide-RNA + GMP + diphosphate</text>
        <dbReference type="Rhea" id="RHEA:68076"/>
        <dbReference type="Rhea" id="RHEA-COMP:10463"/>
        <dbReference type="Rhea" id="RHEA-COMP:13936"/>
        <dbReference type="Rhea" id="RHEA-COMP:17355"/>
        <dbReference type="ChEBI" id="CHEBI:33019"/>
        <dbReference type="ChEBI" id="CHEBI:37565"/>
        <dbReference type="ChEBI" id="CHEBI:58115"/>
        <dbReference type="ChEBI" id="CHEBI:83062"/>
        <dbReference type="ChEBI" id="CHEBI:138284"/>
        <dbReference type="ChEBI" id="CHEBI:173118"/>
        <dbReference type="EC" id="6.5.1.8"/>
    </reaction>
</comment>
<dbReference type="Gene3D" id="3.90.1860.10">
    <property type="entry name" value="tRNA-splicing ligase RtcB"/>
    <property type="match status" value="1"/>
</dbReference>
<evidence type="ECO:0000256" key="2">
    <source>
        <dbReference type="ARBA" id="ARBA00008071"/>
    </source>
</evidence>
<comment type="similarity">
    <text evidence="2">Belongs to the RtcB family.</text>
</comment>
<evidence type="ECO:0000256" key="3">
    <source>
        <dbReference type="ARBA" id="ARBA00011245"/>
    </source>
</evidence>
<comment type="subunit">
    <text evidence="3">Monomer.</text>
</comment>
<evidence type="ECO:0000256" key="9">
    <source>
        <dbReference type="ARBA" id="ARBA00023211"/>
    </source>
</evidence>
<evidence type="ECO:0000256" key="1">
    <source>
        <dbReference type="ARBA" id="ARBA00001936"/>
    </source>
</evidence>
<accession>A0A075FZR1</accession>
<dbReference type="GO" id="GO:0005525">
    <property type="term" value="F:GTP binding"/>
    <property type="evidence" value="ECO:0007669"/>
    <property type="project" value="UniProtKB-KW"/>
</dbReference>
<evidence type="ECO:0000256" key="5">
    <source>
        <dbReference type="ARBA" id="ARBA00022598"/>
    </source>
</evidence>
<evidence type="ECO:0000256" key="4">
    <source>
        <dbReference type="ARBA" id="ARBA00012726"/>
    </source>
</evidence>
<evidence type="ECO:0000256" key="7">
    <source>
        <dbReference type="ARBA" id="ARBA00022741"/>
    </source>
</evidence>
<dbReference type="AlphaFoldDB" id="A0A075FZR1"/>
<sequence length="38" mass="4021">MEETPQAYKDVDAVVNVSHELGIATKVAKLVPIGVIKG</sequence>
<dbReference type="GO" id="GO:0170057">
    <property type="term" value="F:RNA ligase (GTP) activity"/>
    <property type="evidence" value="ECO:0007669"/>
    <property type="project" value="UniProtKB-EC"/>
</dbReference>
<keyword evidence="6" id="KW-0479">Metal-binding</keyword>
<feature type="binding site" evidence="15">
    <location>
        <position position="37"/>
    </location>
    <ligand>
        <name>GMP</name>
        <dbReference type="ChEBI" id="CHEBI:58115"/>
    </ligand>
</feature>